<name>A0AAU8GNY3_9CAUD</name>
<organism evidence="1">
    <name type="scientific">Mycobacterium phage Farewell</name>
    <dbReference type="NCBI Taxonomy" id="3158893"/>
    <lineage>
        <taxon>Viruses</taxon>
        <taxon>Duplodnaviria</taxon>
        <taxon>Heunggongvirae</taxon>
        <taxon>Uroviricota</taxon>
        <taxon>Caudoviricetes</taxon>
    </lineage>
</organism>
<protein>
    <submittedName>
        <fullName evidence="1">Uncharacterized protein</fullName>
    </submittedName>
</protein>
<accession>A0AAU8GNY3</accession>
<proteinExistence type="predicted"/>
<reference evidence="1" key="1">
    <citation type="submission" date="2024-04" db="EMBL/GenBank/DDBJ databases">
        <authorList>
            <person name="Adelman N."/>
            <person name="Griciute V."/>
            <person name="Hart J."/>
            <person name="Matonsi M."/>
            <person name="Molloy S.D."/>
            <person name="Viland M.D."/>
            <person name="Lewis C.M."/>
            <person name="Garlena R.A."/>
            <person name="Russell D.A."/>
            <person name="Jacobs-Sera D."/>
            <person name="Hatfull G.F."/>
        </authorList>
    </citation>
    <scope>NUCLEOTIDE SEQUENCE</scope>
</reference>
<gene>
    <name evidence="1" type="primary">64</name>
    <name evidence="1" type="ORF">PBI_FAREWELL_64</name>
</gene>
<sequence length="80" mass="9025">MSPQPKATHTHVTVRAFLSANIGALIAALDEHEAGLDDRQRPAIYICGTCKFRGTQQEWEQHVAEQMARKFDDQTEMTLL</sequence>
<dbReference type="EMBL" id="PP750958">
    <property type="protein sequence ID" value="XCH42776.1"/>
    <property type="molecule type" value="Genomic_DNA"/>
</dbReference>
<evidence type="ECO:0000313" key="1">
    <source>
        <dbReference type="EMBL" id="XCH42776.1"/>
    </source>
</evidence>